<keyword evidence="5 8" id="KW-0812">Transmembrane</keyword>
<comment type="caution">
    <text evidence="9">The sequence shown here is derived from an EMBL/GenBank/DDBJ whole genome shotgun (WGS) entry which is preliminary data.</text>
</comment>
<evidence type="ECO:0000256" key="4">
    <source>
        <dbReference type="ARBA" id="ARBA00022475"/>
    </source>
</evidence>
<keyword evidence="3" id="KW-0813">Transport</keyword>
<evidence type="ECO:0000313" key="9">
    <source>
        <dbReference type="EMBL" id="ORC30292.1"/>
    </source>
</evidence>
<evidence type="ECO:0000313" key="10">
    <source>
        <dbReference type="Proteomes" id="UP000192343"/>
    </source>
</evidence>
<proteinExistence type="inferred from homology"/>
<feature type="transmembrane region" description="Helical" evidence="8">
    <location>
        <begin position="63"/>
        <end position="82"/>
    </location>
</feature>
<dbReference type="Proteomes" id="UP000192343">
    <property type="component" value="Unassembled WGS sequence"/>
</dbReference>
<protein>
    <submittedName>
        <fullName evidence="9">Cation:proton antiporter</fullName>
    </submittedName>
</protein>
<evidence type="ECO:0000256" key="1">
    <source>
        <dbReference type="ARBA" id="ARBA00004651"/>
    </source>
</evidence>
<feature type="transmembrane region" description="Helical" evidence="8">
    <location>
        <begin position="30"/>
        <end position="51"/>
    </location>
</feature>
<sequence>MADLILFVAGIIVLAALVLAFVRFLAGPDYMNRVVAFDALTIMSLSVIIMLSHYLERTAYLDVALVYALLSFLGVIAVARFSEKEL</sequence>
<dbReference type="PANTHER" id="PTHR34702">
    <property type="entry name" value="NA(+)/H(+) ANTIPORTER SUBUNIT F1"/>
    <property type="match status" value="1"/>
</dbReference>
<keyword evidence="10" id="KW-1185">Reference proteome</keyword>
<comment type="similarity">
    <text evidence="2">Belongs to the CPA3 antiporters (TC 2.A.63) subunit F family.</text>
</comment>
<dbReference type="PANTHER" id="PTHR34702:SF1">
    <property type="entry name" value="NA(+)_H(+) ANTIPORTER SUBUNIT F"/>
    <property type="match status" value="1"/>
</dbReference>
<comment type="subcellular location">
    <subcellularLocation>
        <location evidence="1">Cell membrane</location>
        <topology evidence="1">Multi-pass membrane protein</topology>
    </subcellularLocation>
</comment>
<name>A0A1Y1RU97_9SPIO</name>
<evidence type="ECO:0000256" key="7">
    <source>
        <dbReference type="ARBA" id="ARBA00023136"/>
    </source>
</evidence>
<gene>
    <name evidence="9" type="ORF">B4O97_18165</name>
</gene>
<keyword evidence="7 8" id="KW-0472">Membrane</keyword>
<dbReference type="STRING" id="1963862.B4O97_18165"/>
<evidence type="ECO:0000256" key="5">
    <source>
        <dbReference type="ARBA" id="ARBA00022692"/>
    </source>
</evidence>
<evidence type="ECO:0000256" key="3">
    <source>
        <dbReference type="ARBA" id="ARBA00022448"/>
    </source>
</evidence>
<keyword evidence="6 8" id="KW-1133">Transmembrane helix</keyword>
<dbReference type="AlphaFoldDB" id="A0A1Y1RU97"/>
<reference evidence="9 10" key="1">
    <citation type="submission" date="2017-03" db="EMBL/GenBank/DDBJ databases">
        <title>Draft Genome sequence of Marispirochaeta sp. strain JC444.</title>
        <authorList>
            <person name="Shivani Y."/>
            <person name="Subhash Y."/>
            <person name="Sasikala C."/>
            <person name="Ramana C."/>
        </authorList>
    </citation>
    <scope>NUCLEOTIDE SEQUENCE [LARGE SCALE GENOMIC DNA]</scope>
    <source>
        <strain evidence="9 10">JC444</strain>
    </source>
</reference>
<dbReference type="Pfam" id="PF04066">
    <property type="entry name" value="MrpF_PhaF"/>
    <property type="match status" value="1"/>
</dbReference>
<dbReference type="GO" id="GO:0005886">
    <property type="term" value="C:plasma membrane"/>
    <property type="evidence" value="ECO:0007669"/>
    <property type="project" value="UniProtKB-SubCell"/>
</dbReference>
<dbReference type="RefSeq" id="WP_083052941.1">
    <property type="nucleotide sequence ID" value="NZ_CAXXQO010000003.1"/>
</dbReference>
<evidence type="ECO:0000256" key="6">
    <source>
        <dbReference type="ARBA" id="ARBA00022989"/>
    </source>
</evidence>
<organism evidence="9 10">
    <name type="scientific">Marispirochaeta aestuarii</name>
    <dbReference type="NCBI Taxonomy" id="1963862"/>
    <lineage>
        <taxon>Bacteria</taxon>
        <taxon>Pseudomonadati</taxon>
        <taxon>Spirochaetota</taxon>
        <taxon>Spirochaetia</taxon>
        <taxon>Spirochaetales</taxon>
        <taxon>Spirochaetaceae</taxon>
        <taxon>Marispirochaeta</taxon>
    </lineage>
</organism>
<dbReference type="EMBL" id="MWQY01000032">
    <property type="protein sequence ID" value="ORC30292.1"/>
    <property type="molecule type" value="Genomic_DNA"/>
</dbReference>
<evidence type="ECO:0000256" key="8">
    <source>
        <dbReference type="SAM" id="Phobius"/>
    </source>
</evidence>
<evidence type="ECO:0000256" key="2">
    <source>
        <dbReference type="ARBA" id="ARBA00009212"/>
    </source>
</evidence>
<dbReference type="OrthoDB" id="9799958at2"/>
<dbReference type="GO" id="GO:0015385">
    <property type="term" value="F:sodium:proton antiporter activity"/>
    <property type="evidence" value="ECO:0007669"/>
    <property type="project" value="TreeGrafter"/>
</dbReference>
<keyword evidence="4" id="KW-1003">Cell membrane</keyword>
<accession>A0A1Y1RU97</accession>
<dbReference type="InterPro" id="IPR007208">
    <property type="entry name" value="MrpF/PhaF-like"/>
</dbReference>